<evidence type="ECO:0000313" key="3">
    <source>
        <dbReference type="EMBL" id="RDE04951.1"/>
    </source>
</evidence>
<dbReference type="InterPro" id="IPR005586">
    <property type="entry name" value="ABC_trans_aux"/>
</dbReference>
<sequence>MTKRFLLAAALIGAAPLAGCISFGAKPPPSLLTLDAAASVPAGQVQSSATAKTITIAVPAVPQALATQRVPVQTGETQVAYIDEALWVEQPARLFARLMADTVSARTGRVVLGAAQSYGDPGARLTGDLRRFGVLADSREAVVTFDAALVRDGGAPGAPAGAVEKRRFEARVPVTAIDATNAGTALNRAANQVATEVADWVGR</sequence>
<dbReference type="EMBL" id="QQNB01000003">
    <property type="protein sequence ID" value="RDE04951.1"/>
    <property type="molecule type" value="Genomic_DNA"/>
</dbReference>
<protein>
    <submittedName>
        <fullName evidence="3">ABC transporter</fullName>
    </submittedName>
</protein>
<dbReference type="RefSeq" id="WP_114688687.1">
    <property type="nucleotide sequence ID" value="NZ_QQNB01000003.1"/>
</dbReference>
<reference evidence="3 4" key="1">
    <citation type="submission" date="2018-07" db="EMBL/GenBank/DDBJ databases">
        <title>a novel species of Sphingomonas isolated from the rhizosphere soil of Araceae plant.</title>
        <authorList>
            <person name="Zhiyong W."/>
            <person name="Qinglan Z."/>
            <person name="Zhiwei F."/>
            <person name="Ding X."/>
            <person name="Gejiao W."/>
            <person name="Shixue Z."/>
        </authorList>
    </citation>
    <scope>NUCLEOTIDE SEQUENCE [LARGE SCALE GENOMIC DNA]</scope>
    <source>
        <strain evidence="3 4">WZY 27</strain>
    </source>
</reference>
<dbReference type="AlphaFoldDB" id="A0A369VYQ1"/>
<dbReference type="Proteomes" id="UP000253918">
    <property type="component" value="Unassembled WGS sequence"/>
</dbReference>
<keyword evidence="1" id="KW-0732">Signal</keyword>
<dbReference type="Pfam" id="PF03886">
    <property type="entry name" value="ABC_trans_aux"/>
    <property type="match status" value="1"/>
</dbReference>
<dbReference type="SUPFAM" id="SSF159594">
    <property type="entry name" value="XCC0632-like"/>
    <property type="match status" value="1"/>
</dbReference>
<proteinExistence type="predicted"/>
<evidence type="ECO:0000313" key="4">
    <source>
        <dbReference type="Proteomes" id="UP000253918"/>
    </source>
</evidence>
<comment type="caution">
    <text evidence="3">The sequence shown here is derived from an EMBL/GenBank/DDBJ whole genome shotgun (WGS) entry which is preliminary data.</text>
</comment>
<keyword evidence="4" id="KW-1185">Reference proteome</keyword>
<evidence type="ECO:0000259" key="2">
    <source>
        <dbReference type="Pfam" id="PF03886"/>
    </source>
</evidence>
<feature type="domain" description="ABC-type transport auxiliary lipoprotein component" evidence="2">
    <location>
        <begin position="38"/>
        <end position="198"/>
    </location>
</feature>
<organism evidence="3 4">
    <name type="scientific">Sphingomonas aracearum</name>
    <dbReference type="NCBI Taxonomy" id="2283317"/>
    <lineage>
        <taxon>Bacteria</taxon>
        <taxon>Pseudomonadati</taxon>
        <taxon>Pseudomonadota</taxon>
        <taxon>Alphaproteobacteria</taxon>
        <taxon>Sphingomonadales</taxon>
        <taxon>Sphingomonadaceae</taxon>
        <taxon>Sphingomonas</taxon>
    </lineage>
</organism>
<dbReference type="OrthoDB" id="7391077at2"/>
<name>A0A369VYQ1_9SPHN</name>
<gene>
    <name evidence="3" type="ORF">DVW87_15420</name>
</gene>
<feature type="chain" id="PRO_5016671481" evidence="1">
    <location>
        <begin position="26"/>
        <end position="203"/>
    </location>
</feature>
<accession>A0A369VYQ1</accession>
<dbReference type="Gene3D" id="3.40.50.10610">
    <property type="entry name" value="ABC-type transport auxiliary lipoprotein component"/>
    <property type="match status" value="1"/>
</dbReference>
<feature type="signal peptide" evidence="1">
    <location>
        <begin position="1"/>
        <end position="25"/>
    </location>
</feature>
<evidence type="ECO:0000256" key="1">
    <source>
        <dbReference type="SAM" id="SignalP"/>
    </source>
</evidence>